<evidence type="ECO:0000313" key="1">
    <source>
        <dbReference type="EMBL" id="VAW41318.1"/>
    </source>
</evidence>
<dbReference type="EC" id="2.7.7.7" evidence="1"/>
<keyword evidence="1" id="KW-0548">Nucleotidyltransferase</keyword>
<keyword evidence="1" id="KW-0808">Transferase</keyword>
<proteinExistence type="predicted"/>
<protein>
    <submittedName>
        <fullName evidence="1">DNA polymerase III delta prime subunit</fullName>
        <ecNumber evidence="1">2.7.7.7</ecNumber>
    </submittedName>
</protein>
<dbReference type="GO" id="GO:0006261">
    <property type="term" value="P:DNA-templated DNA replication"/>
    <property type="evidence" value="ECO:0007669"/>
    <property type="project" value="TreeGrafter"/>
</dbReference>
<dbReference type="EMBL" id="UOEU01000837">
    <property type="protein sequence ID" value="VAW41318.1"/>
    <property type="molecule type" value="Genomic_DNA"/>
</dbReference>
<sequence length="337" mass="37510">MSNWDKIVGHRWAVDMLASGLANGRLGHAYLITGPDQVGKTTLARTFAQALNCVEPEAERPCGNCRPCKLIAADRHPDVKLIEPTVSGRGKLTLKIETIRQLQKDLNLSAYEARYKVAIMRRFDAATIGAANAFLKTLEEPPGKVILLLTATDADMLLPTISSRCRTLNLRPLPPDLIEQSLATRWQVPQEKATLLAHLADGRLGWAVDAAADDTILDVRAEQLAYLHEALAGQRVQRFQLADKLARKPEQLPHLLKTWLSWWRDLTLLSQRQGQSVTLNLTNVDEISQMEPLAAAWTASQITASLQQTNDALWQLERNANTRLVLENLLLIYPIGD</sequence>
<reference evidence="1" key="1">
    <citation type="submission" date="2018-06" db="EMBL/GenBank/DDBJ databases">
        <authorList>
            <person name="Zhirakovskaya E."/>
        </authorList>
    </citation>
    <scope>NUCLEOTIDE SEQUENCE</scope>
</reference>
<organism evidence="1">
    <name type="scientific">hydrothermal vent metagenome</name>
    <dbReference type="NCBI Taxonomy" id="652676"/>
    <lineage>
        <taxon>unclassified sequences</taxon>
        <taxon>metagenomes</taxon>
        <taxon>ecological metagenomes</taxon>
    </lineage>
</organism>
<dbReference type="GO" id="GO:0003887">
    <property type="term" value="F:DNA-directed DNA polymerase activity"/>
    <property type="evidence" value="ECO:0007669"/>
    <property type="project" value="UniProtKB-EC"/>
</dbReference>
<dbReference type="InterPro" id="IPR004622">
    <property type="entry name" value="DNA_pol_HolB"/>
</dbReference>
<dbReference type="InterPro" id="IPR027417">
    <property type="entry name" value="P-loop_NTPase"/>
</dbReference>
<dbReference type="PANTHER" id="PTHR11669:SF8">
    <property type="entry name" value="DNA POLYMERASE III SUBUNIT DELTA"/>
    <property type="match status" value="1"/>
</dbReference>
<dbReference type="NCBIfam" id="TIGR00678">
    <property type="entry name" value="holB"/>
    <property type="match status" value="1"/>
</dbReference>
<dbReference type="PANTHER" id="PTHR11669">
    <property type="entry name" value="REPLICATION FACTOR C / DNA POLYMERASE III GAMMA-TAU SUBUNIT"/>
    <property type="match status" value="1"/>
</dbReference>
<dbReference type="Pfam" id="PF13177">
    <property type="entry name" value="DNA_pol3_delta2"/>
    <property type="match status" value="1"/>
</dbReference>
<dbReference type="AlphaFoldDB" id="A0A3B0VC93"/>
<dbReference type="Gene3D" id="3.40.50.300">
    <property type="entry name" value="P-loop containing nucleotide triphosphate hydrolases"/>
    <property type="match status" value="1"/>
</dbReference>
<dbReference type="SUPFAM" id="SSF52540">
    <property type="entry name" value="P-loop containing nucleoside triphosphate hydrolases"/>
    <property type="match status" value="1"/>
</dbReference>
<name>A0A3B0VC93_9ZZZZ</name>
<dbReference type="InterPro" id="IPR050238">
    <property type="entry name" value="DNA_Rep/Repair_Clamp_Loader"/>
</dbReference>
<accession>A0A3B0VC93</accession>
<dbReference type="GO" id="GO:0008408">
    <property type="term" value="F:3'-5' exonuclease activity"/>
    <property type="evidence" value="ECO:0007669"/>
    <property type="project" value="InterPro"/>
</dbReference>
<gene>
    <name evidence="1" type="ORF">MNBD_CHLOROFLEXI01-3226</name>
</gene>